<evidence type="ECO:0000313" key="3">
    <source>
        <dbReference type="EMBL" id="MTV81165.1"/>
    </source>
</evidence>
<proteinExistence type="predicted"/>
<feature type="transmembrane region" description="Helical" evidence="1">
    <location>
        <begin position="190"/>
        <end position="208"/>
    </location>
</feature>
<dbReference type="InterPro" id="IPR000326">
    <property type="entry name" value="PAP2/HPO"/>
</dbReference>
<protein>
    <submittedName>
        <fullName evidence="3">Phosphatase PAP2 family protein</fullName>
    </submittedName>
</protein>
<gene>
    <name evidence="3" type="ORF">GM612_00670</name>
</gene>
<dbReference type="Proteomes" id="UP000466388">
    <property type="component" value="Unassembled WGS sequence"/>
</dbReference>
<dbReference type="AlphaFoldDB" id="A0A7X3C0Y1"/>
<evidence type="ECO:0000313" key="4">
    <source>
        <dbReference type="Proteomes" id="UP000466388"/>
    </source>
</evidence>
<feature type="transmembrane region" description="Helical" evidence="1">
    <location>
        <begin position="13"/>
        <end position="32"/>
    </location>
</feature>
<sequence length="217" mass="24831">MGRMSNQDNHVKYWWYLGSISAICFLIIAFSVNQQFIWVSHFDAVFQQFAHVIRTPQLTHFFTLLALFGTPTVNMLICFVITGWFWHHKYHFLASWALTAQVGIDTLTSFFKEVVQRPRPLDKLVAQGGFSFPSGHTSSTAVMVLIICLLVVPLIEGRFPRLIISSLAIVWLLLMGFDRIYLFVHYPSDVLGGLLLALAWWAVIRVSSKHVYPVKTQ</sequence>
<feature type="domain" description="Phosphatidic acid phosphatase type 2/haloperoxidase" evidence="2">
    <location>
        <begin position="92"/>
        <end position="205"/>
    </location>
</feature>
<dbReference type="CDD" id="cd03392">
    <property type="entry name" value="PAP2_like_2"/>
    <property type="match status" value="1"/>
</dbReference>
<name>A0A7X3C0Y1_9LACO</name>
<keyword evidence="1" id="KW-0472">Membrane</keyword>
<keyword evidence="1" id="KW-1133">Transmembrane helix</keyword>
<reference evidence="3 4" key="1">
    <citation type="submission" date="2019-11" db="EMBL/GenBank/DDBJ databases">
        <title>Lactobacillus sp. nov. CRM56-3, isolated from fermented tea leaves.</title>
        <authorList>
            <person name="Phuengjayaem S."/>
            <person name="Tanasupawat S."/>
        </authorList>
    </citation>
    <scope>NUCLEOTIDE SEQUENCE [LARGE SCALE GENOMIC DNA]</scope>
    <source>
        <strain evidence="3 4">CRM56-3</strain>
    </source>
</reference>
<accession>A0A7X3C0Y1</accession>
<keyword evidence="4" id="KW-1185">Reference proteome</keyword>
<organism evidence="3 4">
    <name type="scientific">Secundilactobacillus folii</name>
    <dbReference type="NCBI Taxonomy" id="2678357"/>
    <lineage>
        <taxon>Bacteria</taxon>
        <taxon>Bacillati</taxon>
        <taxon>Bacillota</taxon>
        <taxon>Bacilli</taxon>
        <taxon>Lactobacillales</taxon>
        <taxon>Lactobacillaceae</taxon>
        <taxon>Secundilactobacillus</taxon>
    </lineage>
</organism>
<dbReference type="Pfam" id="PF01569">
    <property type="entry name" value="PAP2"/>
    <property type="match status" value="1"/>
</dbReference>
<dbReference type="PANTHER" id="PTHR14969:SF13">
    <property type="entry name" value="AT30094P"/>
    <property type="match status" value="1"/>
</dbReference>
<feature type="transmembrane region" description="Helical" evidence="1">
    <location>
        <begin position="162"/>
        <end position="184"/>
    </location>
</feature>
<dbReference type="SUPFAM" id="SSF48317">
    <property type="entry name" value="Acid phosphatase/Vanadium-dependent haloperoxidase"/>
    <property type="match status" value="1"/>
</dbReference>
<feature type="transmembrane region" description="Helical" evidence="1">
    <location>
        <begin position="137"/>
        <end position="155"/>
    </location>
</feature>
<dbReference type="Gene3D" id="1.20.144.10">
    <property type="entry name" value="Phosphatidic acid phosphatase type 2/haloperoxidase"/>
    <property type="match status" value="2"/>
</dbReference>
<feature type="transmembrane region" description="Helical" evidence="1">
    <location>
        <begin position="61"/>
        <end position="86"/>
    </location>
</feature>
<evidence type="ECO:0000259" key="2">
    <source>
        <dbReference type="SMART" id="SM00014"/>
    </source>
</evidence>
<dbReference type="SMART" id="SM00014">
    <property type="entry name" value="acidPPc"/>
    <property type="match status" value="1"/>
</dbReference>
<evidence type="ECO:0000256" key="1">
    <source>
        <dbReference type="SAM" id="Phobius"/>
    </source>
</evidence>
<dbReference type="EMBL" id="WNJO01000001">
    <property type="protein sequence ID" value="MTV81165.1"/>
    <property type="molecule type" value="Genomic_DNA"/>
</dbReference>
<keyword evidence="1" id="KW-0812">Transmembrane</keyword>
<dbReference type="PANTHER" id="PTHR14969">
    <property type="entry name" value="SPHINGOSINE-1-PHOSPHATE PHOSPHOHYDROLASE"/>
    <property type="match status" value="1"/>
</dbReference>
<comment type="caution">
    <text evidence="3">The sequence shown here is derived from an EMBL/GenBank/DDBJ whole genome shotgun (WGS) entry which is preliminary data.</text>
</comment>
<dbReference type="InterPro" id="IPR036938">
    <property type="entry name" value="PAP2/HPO_sf"/>
</dbReference>